<proteinExistence type="predicted"/>
<reference evidence="1" key="1">
    <citation type="submission" date="2021-05" db="EMBL/GenBank/DDBJ databases">
        <title>Pangenome of Leuconostoc gelidum warrants species status for Leuconostoc gelidum subsp. gasicomitatum.</title>
        <authorList>
            <person name="Johansson P."/>
            <person name="Sade E."/>
            <person name="Hultman J."/>
            <person name="Auvinen P."/>
            <person name="Bjorkroth J."/>
        </authorList>
    </citation>
    <scope>NUCLEOTIDE SEQUENCE</scope>
    <source>
        <strain evidence="1">C220d</strain>
    </source>
</reference>
<dbReference type="InterPro" id="IPR009785">
    <property type="entry name" value="Prophage_Lj928_Orf309"/>
</dbReference>
<accession>A0AB35FXK5</accession>
<name>A0AB35FXK5_LEUGE</name>
<dbReference type="AlphaFoldDB" id="A0AB35FXK5"/>
<dbReference type="Pfam" id="PF07083">
    <property type="entry name" value="DUF1351"/>
    <property type="match status" value="1"/>
</dbReference>
<sequence length="317" mass="35870">MNELRQPNIGVDEGKIKFENVDKFKTDFELIISRNSNFIVTEETLTGSKKARADLRNAAKESATWRSKVKAELLKPFDEISDIAISYEKKAKKAADDIDGDVKVFDEAERQKRHKGLVNWMAERAIELDVNADIPINDKWLIKGNFNGTKPKKAFVEEHIEPLFEQLINVQKQRLADTMAIRNYSESKSFDPEGYIHSLDFKSLAEIMSDIDGDVVKRQKREEAATAVAEMEAEQEQQRHANETTVDDKVIDTRTGEVIAEVPQEQAHTAIPSPQLAVNNEQEQIFTRLLYVTGNIATLQAVATFMNANGIEFRGES</sequence>
<evidence type="ECO:0000313" key="2">
    <source>
        <dbReference type="Proteomes" id="UP000727071"/>
    </source>
</evidence>
<dbReference type="EMBL" id="JAHBFV010000006">
    <property type="protein sequence ID" value="MBZ6015424.1"/>
    <property type="molecule type" value="Genomic_DNA"/>
</dbReference>
<dbReference type="Proteomes" id="UP000727071">
    <property type="component" value="Unassembled WGS sequence"/>
</dbReference>
<evidence type="ECO:0000313" key="1">
    <source>
        <dbReference type="EMBL" id="MBZ6015424.1"/>
    </source>
</evidence>
<organism evidence="1 2">
    <name type="scientific">Leuconostoc gelidum subsp. gelidum</name>
    <dbReference type="NCBI Taxonomy" id="1607839"/>
    <lineage>
        <taxon>Bacteria</taxon>
        <taxon>Bacillati</taxon>
        <taxon>Bacillota</taxon>
        <taxon>Bacilli</taxon>
        <taxon>Lactobacillales</taxon>
        <taxon>Lactobacillaceae</taxon>
        <taxon>Leuconostoc</taxon>
        <taxon>Leuconostoc gelidum group</taxon>
    </lineage>
</organism>
<protein>
    <submittedName>
        <fullName evidence="1">DUF1351 domain-containing protein</fullName>
    </submittedName>
</protein>
<dbReference type="RefSeq" id="WP_089896428.1">
    <property type="nucleotide sequence ID" value="NZ_JAHBFV010000006.1"/>
</dbReference>
<comment type="caution">
    <text evidence="1">The sequence shown here is derived from an EMBL/GenBank/DDBJ whole genome shotgun (WGS) entry which is preliminary data.</text>
</comment>
<gene>
    <name evidence="1" type="ORF">KII88_02575</name>
</gene>